<dbReference type="Gene3D" id="2.60.40.150">
    <property type="entry name" value="C2 domain"/>
    <property type="match status" value="2"/>
</dbReference>
<gene>
    <name evidence="3" type="ORF">ACA1_253450</name>
</gene>
<dbReference type="InterPro" id="IPR003386">
    <property type="entry name" value="LACT/PDAT_acylTrfase"/>
</dbReference>
<dbReference type="InterPro" id="IPR000008">
    <property type="entry name" value="C2_dom"/>
</dbReference>
<evidence type="ECO:0000259" key="2">
    <source>
        <dbReference type="PROSITE" id="PS50004"/>
    </source>
</evidence>
<dbReference type="PANTHER" id="PTHR11440">
    <property type="entry name" value="LECITHIN-CHOLESTEROL ACYLTRANSFERASE-RELATED"/>
    <property type="match status" value="1"/>
</dbReference>
<dbReference type="PRINTS" id="PR00360">
    <property type="entry name" value="C2DOMAIN"/>
</dbReference>
<dbReference type="InterPro" id="IPR035892">
    <property type="entry name" value="C2_domain_sf"/>
</dbReference>
<feature type="domain" description="C2" evidence="2">
    <location>
        <begin position="335"/>
        <end position="458"/>
    </location>
</feature>
<dbReference type="VEuPathDB" id="AmoebaDB:ACA1_253450"/>
<evidence type="ECO:0000313" key="3">
    <source>
        <dbReference type="EMBL" id="ELR22358.1"/>
    </source>
</evidence>
<dbReference type="GO" id="GO:0006629">
    <property type="term" value="P:lipid metabolic process"/>
    <property type="evidence" value="ECO:0007669"/>
    <property type="project" value="InterPro"/>
</dbReference>
<dbReference type="OrthoDB" id="190846at2759"/>
<feature type="domain" description="C2" evidence="2">
    <location>
        <begin position="139"/>
        <end position="259"/>
    </location>
</feature>
<dbReference type="AlphaFoldDB" id="L8HC75"/>
<dbReference type="KEGG" id="acan:ACA1_253450"/>
<dbReference type="PROSITE" id="PS50004">
    <property type="entry name" value="C2"/>
    <property type="match status" value="2"/>
</dbReference>
<dbReference type="SUPFAM" id="SSF49562">
    <property type="entry name" value="C2 domain (Calcium/lipid-binding domain, CaLB)"/>
    <property type="match status" value="2"/>
</dbReference>
<dbReference type="Gene3D" id="3.40.50.1820">
    <property type="entry name" value="alpha/beta hydrolase"/>
    <property type="match status" value="1"/>
</dbReference>
<dbReference type="RefSeq" id="XP_004367614.1">
    <property type="nucleotide sequence ID" value="XM_004367557.1"/>
</dbReference>
<evidence type="ECO:0000256" key="1">
    <source>
        <dbReference type="SAM" id="MobiDB-lite"/>
    </source>
</evidence>
<dbReference type="SUPFAM" id="SSF53474">
    <property type="entry name" value="alpha/beta-Hydrolases"/>
    <property type="match status" value="1"/>
</dbReference>
<dbReference type="GO" id="GO:0008374">
    <property type="term" value="F:O-acyltransferase activity"/>
    <property type="evidence" value="ECO:0007669"/>
    <property type="project" value="InterPro"/>
</dbReference>
<feature type="region of interest" description="Disordered" evidence="1">
    <location>
        <begin position="285"/>
        <end position="311"/>
    </location>
</feature>
<proteinExistence type="predicted"/>
<sequence length="1046" mass="117109">MFNFKKEVFDHRQGSMIDGRTVSRVAPCPGSPQLRVDLAAADDVTLTACKVTRTSPLLSVHSKTSILYELEVTTSQGVYYIDRTFEELAELNTVLKDLPTLKKTKSVRGALKKPNKPKSMDKHRQKWNERFEAYIKQASQAAILRTMLAPRSKPRHLLFIDIIEARNLVSTDMNGKSDPYLRVSMVDVHGKVIGQPALTPVVHKSRTHWSRIHSELDDSVDSVTLSCWDHDRISRDDFMGRIMLKKRDIPHNTEVRRWFPLHPSKSRQNSVHGEVLLRIHYKTQIPGGSTSTSSPTKSSTTRPSQPASTNLDIPMRDCAVAERERRQRKREKHRFAGELHIKTLYNPPLGNWGGYLTITVVEARKLLALDSGGTSDPYCVLSLNGKRFRTKKVTNSLDPTWGETFYYHIPAGSVEGLAVEVDVYDWDVVGKSEAIGDASIRVEELSEGFDEKWITLVAPPPTQDGLDKKIGRRMAEEGWAPNLPIILVPGFGSTSLEVVEGYEKWKGQRVWLSLSKISREALSFRSGRATRRLDVNGKTITGDFEAIELEEEWEDAEARLASLGMSLGSSTTSMETTAVSAVDPAVERAFKNRWIQHLCLQEDGISDPEGIKVRPVKGVEAVTYLDPGALTAPLSYGRKVALTQPVNCAKQVMGPLVENLQQLGYVYGDNLLAAGYDWRLPLHHLEERDGYFTQLKQDIQDMCVRNNSPVVLMGHSMGNRVIQYFLNWVCHTDPTNGRKWISTNVHTFVAVGAPWLGASKTIRALATGEKFGLDAFLTDVEAITFGHRISSTACLLPVGCEKLHHHLTSGLESFTHLNDAVDACPKPMHFRDFLTSEVAAHGPMMFYEEYMRKNPLFGGEHKDEYILKPPPVDRLYAIYGVNLETEIGYVFKRDAAGCIVLDDSISKAQRTQLESEGFAVKKGIVWETPRTKQGIVRELTGVDAHICGDGTVTYASLNHCARWRNEIPKLKIEELEGAEHRQVLANRLFFKKLIEYIAERNIIGNHFDLGKLAGRLKLRSDQFLGLDDVNDGDEIAEGGSPKAPSP</sequence>
<dbReference type="GeneID" id="14923292"/>
<dbReference type="SMART" id="SM00239">
    <property type="entry name" value="C2"/>
    <property type="match status" value="2"/>
</dbReference>
<dbReference type="Pfam" id="PF00168">
    <property type="entry name" value="C2"/>
    <property type="match status" value="2"/>
</dbReference>
<dbReference type="InterPro" id="IPR029058">
    <property type="entry name" value="AB_hydrolase_fold"/>
</dbReference>
<protein>
    <submittedName>
        <fullName evidence="3">C2 domain containing protein</fullName>
    </submittedName>
</protein>
<organism evidence="3 4">
    <name type="scientific">Acanthamoeba castellanii (strain ATCC 30010 / Neff)</name>
    <dbReference type="NCBI Taxonomy" id="1257118"/>
    <lineage>
        <taxon>Eukaryota</taxon>
        <taxon>Amoebozoa</taxon>
        <taxon>Discosea</taxon>
        <taxon>Longamoebia</taxon>
        <taxon>Centramoebida</taxon>
        <taxon>Acanthamoebidae</taxon>
        <taxon>Acanthamoeba</taxon>
    </lineage>
</organism>
<evidence type="ECO:0000313" key="4">
    <source>
        <dbReference type="Proteomes" id="UP000011083"/>
    </source>
</evidence>
<feature type="compositionally biased region" description="Low complexity" evidence="1">
    <location>
        <begin position="289"/>
        <end position="304"/>
    </location>
</feature>
<name>L8HC75_ACACF</name>
<keyword evidence="4" id="KW-1185">Reference proteome</keyword>
<dbReference type="Proteomes" id="UP000011083">
    <property type="component" value="Unassembled WGS sequence"/>
</dbReference>
<accession>L8HC75</accession>
<reference evidence="3 4" key="1">
    <citation type="journal article" date="2013" name="Genome Biol.">
        <title>Genome of Acanthamoeba castellanii highlights extensive lateral gene transfer and early evolution of tyrosine kinase signaling.</title>
        <authorList>
            <person name="Clarke M."/>
            <person name="Lohan A.J."/>
            <person name="Liu B."/>
            <person name="Lagkouvardos I."/>
            <person name="Roy S."/>
            <person name="Zafar N."/>
            <person name="Bertelli C."/>
            <person name="Schilde C."/>
            <person name="Kianianmomeni A."/>
            <person name="Burglin T.R."/>
            <person name="Frech C."/>
            <person name="Turcotte B."/>
            <person name="Kopec K.O."/>
            <person name="Synnott J.M."/>
            <person name="Choo C."/>
            <person name="Paponov I."/>
            <person name="Finkler A."/>
            <person name="Soon Heng Tan C."/>
            <person name="Hutchins A.P."/>
            <person name="Weinmeier T."/>
            <person name="Rattei T."/>
            <person name="Chu J.S."/>
            <person name="Gimenez G."/>
            <person name="Irimia M."/>
            <person name="Rigden D.J."/>
            <person name="Fitzpatrick D.A."/>
            <person name="Lorenzo-Morales J."/>
            <person name="Bateman A."/>
            <person name="Chiu C.H."/>
            <person name="Tang P."/>
            <person name="Hegemann P."/>
            <person name="Fromm H."/>
            <person name="Raoult D."/>
            <person name="Greub G."/>
            <person name="Miranda-Saavedra D."/>
            <person name="Chen N."/>
            <person name="Nash P."/>
            <person name="Ginger M.L."/>
            <person name="Horn M."/>
            <person name="Schaap P."/>
            <person name="Caler L."/>
            <person name="Loftus B."/>
        </authorList>
    </citation>
    <scope>NUCLEOTIDE SEQUENCE [LARGE SCALE GENOMIC DNA]</scope>
    <source>
        <strain evidence="3 4">Neff</strain>
    </source>
</reference>
<dbReference type="CDD" id="cd00030">
    <property type="entry name" value="C2"/>
    <property type="match status" value="2"/>
</dbReference>
<dbReference type="Pfam" id="PF02450">
    <property type="entry name" value="LCAT"/>
    <property type="match status" value="1"/>
</dbReference>
<dbReference type="EMBL" id="KB007885">
    <property type="protein sequence ID" value="ELR22358.1"/>
    <property type="molecule type" value="Genomic_DNA"/>
</dbReference>